<reference evidence="1" key="1">
    <citation type="submission" date="2018-06" db="EMBL/GenBank/DDBJ databases">
        <authorList>
            <person name="Zhirakovskaya E."/>
        </authorList>
    </citation>
    <scope>NUCLEOTIDE SEQUENCE</scope>
</reference>
<dbReference type="EMBL" id="UOFB01000028">
    <property type="protein sequence ID" value="VAW44253.1"/>
    <property type="molecule type" value="Genomic_DNA"/>
</dbReference>
<dbReference type="EMBL" id="UOFC01000135">
    <property type="protein sequence ID" value="VAW47331.1"/>
    <property type="molecule type" value="Genomic_DNA"/>
</dbReference>
<organism evidence="1">
    <name type="scientific">hydrothermal vent metagenome</name>
    <dbReference type="NCBI Taxonomy" id="652676"/>
    <lineage>
        <taxon>unclassified sequences</taxon>
        <taxon>metagenomes</taxon>
        <taxon>ecological metagenomes</taxon>
    </lineage>
</organism>
<sequence length="34" mass="3994">MKDSIRSKLEHLVERLDEVNALICEPDVIKDQKK</sequence>
<dbReference type="AlphaFoldDB" id="A0A3B0VVR7"/>
<name>A0A3B0VVR7_9ZZZZ</name>
<proteinExistence type="predicted"/>
<protein>
    <submittedName>
        <fullName evidence="1">Peptide chain release factor 1</fullName>
    </submittedName>
</protein>
<dbReference type="Gene3D" id="6.10.140.1980">
    <property type="match status" value="1"/>
</dbReference>
<accession>A0A3B0VVR7</accession>
<evidence type="ECO:0000313" key="2">
    <source>
        <dbReference type="EMBL" id="VAW47331.1"/>
    </source>
</evidence>
<evidence type="ECO:0000313" key="1">
    <source>
        <dbReference type="EMBL" id="VAW44253.1"/>
    </source>
</evidence>
<gene>
    <name evidence="2" type="ORF">MNBD_GAMMA03-1021</name>
    <name evidence="1" type="ORF">MNBD_GAMMA04-1748</name>
</gene>
<feature type="non-terminal residue" evidence="1">
    <location>
        <position position="34"/>
    </location>
</feature>